<keyword evidence="4 12" id="KW-1133">Transmembrane helix</keyword>
<evidence type="ECO:0000256" key="8">
    <source>
        <dbReference type="ARBA" id="ARBA00023180"/>
    </source>
</evidence>
<feature type="transmembrane region" description="Helical" evidence="12">
    <location>
        <begin position="45"/>
        <end position="68"/>
    </location>
</feature>
<evidence type="ECO:0000256" key="5">
    <source>
        <dbReference type="ARBA" id="ARBA00023040"/>
    </source>
</evidence>
<dbReference type="FunFam" id="1.20.1070.10:FF:000134">
    <property type="entry name" value="proto-oncogene Mas"/>
    <property type="match status" value="1"/>
</dbReference>
<keyword evidence="3 10" id="KW-0812">Transmembrane</keyword>
<feature type="transmembrane region" description="Helical" evidence="12">
    <location>
        <begin position="160"/>
        <end position="179"/>
    </location>
</feature>
<evidence type="ECO:0000259" key="13">
    <source>
        <dbReference type="PROSITE" id="PS50262"/>
    </source>
</evidence>
<dbReference type="EMBL" id="JAULJE010000010">
    <property type="protein sequence ID" value="KAK1337886.1"/>
    <property type="molecule type" value="Genomic_DNA"/>
</dbReference>
<dbReference type="Proteomes" id="UP001177744">
    <property type="component" value="Unassembled WGS sequence"/>
</dbReference>
<keyword evidence="9 10" id="KW-0807">Transducer</keyword>
<organism evidence="14 15">
    <name type="scientific">Cnephaeus nilssonii</name>
    <name type="common">Northern bat</name>
    <name type="synonym">Eptesicus nilssonii</name>
    <dbReference type="NCBI Taxonomy" id="3371016"/>
    <lineage>
        <taxon>Eukaryota</taxon>
        <taxon>Metazoa</taxon>
        <taxon>Chordata</taxon>
        <taxon>Craniata</taxon>
        <taxon>Vertebrata</taxon>
        <taxon>Euteleostomi</taxon>
        <taxon>Mammalia</taxon>
        <taxon>Eutheria</taxon>
        <taxon>Laurasiatheria</taxon>
        <taxon>Chiroptera</taxon>
        <taxon>Yangochiroptera</taxon>
        <taxon>Vespertilionidae</taxon>
        <taxon>Cnephaeus</taxon>
    </lineage>
</organism>
<keyword evidence="2" id="KW-1003">Cell membrane</keyword>
<feature type="domain" description="G-protein coupled receptors family 1 profile" evidence="13">
    <location>
        <begin position="60"/>
        <end position="286"/>
    </location>
</feature>
<keyword evidence="6 12" id="KW-0472">Membrane</keyword>
<keyword evidence="8" id="KW-0325">Glycoprotein</keyword>
<dbReference type="Gene3D" id="1.20.1070.10">
    <property type="entry name" value="Rhodopsin 7-helix transmembrane proteins"/>
    <property type="match status" value="1"/>
</dbReference>
<reference evidence="14" key="1">
    <citation type="submission" date="2023-06" db="EMBL/GenBank/DDBJ databases">
        <title>Reference genome for the Northern bat (Eptesicus nilssonii), a most northern bat species.</title>
        <authorList>
            <person name="Laine V.N."/>
            <person name="Pulliainen A.T."/>
            <person name="Lilley T.M."/>
        </authorList>
    </citation>
    <scope>NUCLEOTIDE SEQUENCE</scope>
    <source>
        <strain evidence="14">BLF_Eptnil</strain>
        <tissue evidence="14">Kidney</tissue>
    </source>
</reference>
<evidence type="ECO:0000256" key="2">
    <source>
        <dbReference type="ARBA" id="ARBA00022475"/>
    </source>
</evidence>
<evidence type="ECO:0000256" key="4">
    <source>
        <dbReference type="ARBA" id="ARBA00022989"/>
    </source>
</evidence>
<evidence type="ECO:0000256" key="3">
    <source>
        <dbReference type="ARBA" id="ARBA00022692"/>
    </source>
</evidence>
<dbReference type="AlphaFoldDB" id="A0AA40HUU8"/>
<dbReference type="SUPFAM" id="SSF81321">
    <property type="entry name" value="Family A G protein-coupled receptor-like"/>
    <property type="match status" value="1"/>
</dbReference>
<dbReference type="CDD" id="cd15110">
    <property type="entry name" value="7tmA_MrgprH"/>
    <property type="match status" value="1"/>
</dbReference>
<evidence type="ECO:0000313" key="15">
    <source>
        <dbReference type="Proteomes" id="UP001177744"/>
    </source>
</evidence>
<feature type="transmembrane region" description="Helical" evidence="12">
    <location>
        <begin position="112"/>
        <end position="139"/>
    </location>
</feature>
<dbReference type="PRINTS" id="PR00237">
    <property type="entry name" value="GPCRRHODOPSN"/>
</dbReference>
<evidence type="ECO:0000256" key="6">
    <source>
        <dbReference type="ARBA" id="ARBA00023136"/>
    </source>
</evidence>
<evidence type="ECO:0000313" key="14">
    <source>
        <dbReference type="EMBL" id="KAK1337886.1"/>
    </source>
</evidence>
<feature type="compositionally biased region" description="Basic and acidic residues" evidence="11">
    <location>
        <begin position="313"/>
        <end position="322"/>
    </location>
</feature>
<dbReference type="GO" id="GO:0005886">
    <property type="term" value="C:plasma membrane"/>
    <property type="evidence" value="ECO:0007669"/>
    <property type="project" value="UniProtKB-SubCell"/>
</dbReference>
<evidence type="ECO:0000256" key="12">
    <source>
        <dbReference type="SAM" id="Phobius"/>
    </source>
</evidence>
<feature type="region of interest" description="Disordered" evidence="11">
    <location>
        <begin position="313"/>
        <end position="337"/>
    </location>
</feature>
<comment type="caution">
    <text evidence="14">The sequence shown here is derived from an EMBL/GenBank/DDBJ whole genome shotgun (WGS) entry which is preliminary data.</text>
</comment>
<dbReference type="InterPro" id="IPR000820">
    <property type="entry name" value="Proto-oncogene_Mas"/>
</dbReference>
<evidence type="ECO:0000256" key="1">
    <source>
        <dbReference type="ARBA" id="ARBA00004651"/>
    </source>
</evidence>
<sequence>MSDFVALSDTDLYNLVYGSFAVEGPTNASTGRNASARDVREEVPAVLWAIMSISPLGFVENGVLLWFLSFRMRRNPFTVYITHLSIADISLLLCIFVLTVDYALGHELSTGYYYTIVTLSVTFLFGYNTGLYLLTAISVERCLSVLYPIWYRCHRPKHQSALVCALLWALSCLVTTMEYALCIDSERQSFSQRRCRPVIILIAILSFLVFTPLMVVSSAVLLERLGVHSSKLYLVIAVTIAVFLTFAMPMRVLYLLYYEYWSTSGTLHDVSILFSTINSSANPFIYFFVGSSRKRRFKESLKVVLTRAFKDDTQPRRQEDSGHPSTTTETGRLRPKTWDAGGVSSVLEVQRKLLLIAIRKDTRPPGRRC</sequence>
<comment type="subcellular location">
    <subcellularLocation>
        <location evidence="1">Cell membrane</location>
        <topology evidence="1">Multi-pass membrane protein</topology>
    </subcellularLocation>
</comment>
<dbReference type="PROSITE" id="PS50262">
    <property type="entry name" value="G_PROTEIN_RECEP_F1_2"/>
    <property type="match status" value="1"/>
</dbReference>
<dbReference type="InterPro" id="IPR000276">
    <property type="entry name" value="GPCR_Rhodpsn"/>
</dbReference>
<evidence type="ECO:0000256" key="10">
    <source>
        <dbReference type="RuleBase" id="RU000688"/>
    </source>
</evidence>
<keyword evidence="15" id="KW-1185">Reference proteome</keyword>
<dbReference type="PROSITE" id="PS00237">
    <property type="entry name" value="G_PROTEIN_RECEP_F1_1"/>
    <property type="match status" value="1"/>
</dbReference>
<dbReference type="PANTHER" id="PTHR11334:SF61">
    <property type="entry name" value="PROTO-ONCOGENE MAS"/>
    <property type="match status" value="1"/>
</dbReference>
<feature type="transmembrane region" description="Helical" evidence="12">
    <location>
        <begin position="270"/>
        <end position="289"/>
    </location>
</feature>
<gene>
    <name evidence="14" type="ORF">QTO34_000987</name>
</gene>
<evidence type="ECO:0000256" key="9">
    <source>
        <dbReference type="ARBA" id="ARBA00023224"/>
    </source>
</evidence>
<dbReference type="InterPro" id="IPR017452">
    <property type="entry name" value="GPCR_Rhodpsn_7TM"/>
</dbReference>
<dbReference type="PRINTS" id="PR00533">
    <property type="entry name" value="MASONCOGENE"/>
</dbReference>
<name>A0AA40HUU8_CNENI</name>
<accession>A0AA40HUU8</accession>
<dbReference type="PANTHER" id="PTHR11334">
    <property type="entry name" value="MAS-RELATED G-PROTEIN COUPLED RECEPTOR"/>
    <property type="match status" value="1"/>
</dbReference>
<evidence type="ECO:0000256" key="11">
    <source>
        <dbReference type="SAM" id="MobiDB-lite"/>
    </source>
</evidence>
<proteinExistence type="inferred from homology"/>
<feature type="transmembrane region" description="Helical" evidence="12">
    <location>
        <begin position="199"/>
        <end position="222"/>
    </location>
</feature>
<keyword evidence="7 10" id="KW-0675">Receptor</keyword>
<dbReference type="GO" id="GO:0001595">
    <property type="term" value="F:angiotensin receptor activity"/>
    <property type="evidence" value="ECO:0007669"/>
    <property type="project" value="TreeGrafter"/>
</dbReference>
<evidence type="ECO:0000256" key="7">
    <source>
        <dbReference type="ARBA" id="ARBA00023170"/>
    </source>
</evidence>
<protein>
    <recommendedName>
        <fullName evidence="13">G-protein coupled receptors family 1 profile domain-containing protein</fullName>
    </recommendedName>
</protein>
<comment type="similarity">
    <text evidence="10">Belongs to the G-protein coupled receptor 1 family.</text>
</comment>
<keyword evidence="5 10" id="KW-0297">G-protein coupled receptor</keyword>
<dbReference type="InterPro" id="IPR026234">
    <property type="entry name" value="MRGPCRFAMILY"/>
</dbReference>
<dbReference type="Pfam" id="PF00001">
    <property type="entry name" value="7tm_1"/>
    <property type="match status" value="1"/>
</dbReference>
<feature type="transmembrane region" description="Helical" evidence="12">
    <location>
        <begin position="80"/>
        <end position="100"/>
    </location>
</feature>
<feature type="transmembrane region" description="Helical" evidence="12">
    <location>
        <begin position="234"/>
        <end position="258"/>
    </location>
</feature>